<feature type="transmembrane region" description="Helical" evidence="5">
    <location>
        <begin position="193"/>
        <end position="213"/>
    </location>
</feature>
<feature type="transmembrane region" description="Helical" evidence="5">
    <location>
        <begin position="255"/>
        <end position="272"/>
    </location>
</feature>
<evidence type="ECO:0000256" key="5">
    <source>
        <dbReference type="SAM" id="Phobius"/>
    </source>
</evidence>
<gene>
    <name evidence="7" type="ORF">FOZ62_023982</name>
    <name evidence="8" type="ORF">FOZ63_027358</name>
</gene>
<keyword evidence="4 5" id="KW-0472">Membrane</keyword>
<evidence type="ECO:0000313" key="8">
    <source>
        <dbReference type="EMBL" id="KAF4745026.1"/>
    </source>
</evidence>
<dbReference type="GO" id="GO:0016020">
    <property type="term" value="C:membrane"/>
    <property type="evidence" value="ECO:0007669"/>
    <property type="project" value="UniProtKB-SubCell"/>
</dbReference>
<evidence type="ECO:0000259" key="6">
    <source>
        <dbReference type="Pfam" id="PF00892"/>
    </source>
</evidence>
<evidence type="ECO:0000313" key="9">
    <source>
        <dbReference type="Proteomes" id="UP000553632"/>
    </source>
</evidence>
<dbReference type="Proteomes" id="UP000553632">
    <property type="component" value="Unassembled WGS sequence"/>
</dbReference>
<keyword evidence="3 5" id="KW-1133">Transmembrane helix</keyword>
<evidence type="ECO:0000256" key="1">
    <source>
        <dbReference type="ARBA" id="ARBA00004141"/>
    </source>
</evidence>
<feature type="transmembrane region" description="Helical" evidence="5">
    <location>
        <begin position="225"/>
        <end position="243"/>
    </location>
</feature>
<dbReference type="InterPro" id="IPR000620">
    <property type="entry name" value="EamA_dom"/>
</dbReference>
<feature type="transmembrane region" description="Helical" evidence="5">
    <location>
        <begin position="125"/>
        <end position="143"/>
    </location>
</feature>
<keyword evidence="2 5" id="KW-0812">Transmembrane</keyword>
<protein>
    <recommendedName>
        <fullName evidence="6">EamA domain-containing protein</fullName>
    </recommendedName>
</protein>
<evidence type="ECO:0000256" key="2">
    <source>
        <dbReference type="ARBA" id="ARBA00022692"/>
    </source>
</evidence>
<evidence type="ECO:0000256" key="3">
    <source>
        <dbReference type="ARBA" id="ARBA00022989"/>
    </source>
</evidence>
<dbReference type="SUPFAM" id="SSF103481">
    <property type="entry name" value="Multidrug resistance efflux transporter EmrE"/>
    <property type="match status" value="2"/>
</dbReference>
<dbReference type="OMA" id="ITVTHIG"/>
<dbReference type="Pfam" id="PF00892">
    <property type="entry name" value="EamA"/>
    <property type="match status" value="2"/>
</dbReference>
<dbReference type="EMBL" id="JABANM010023940">
    <property type="protein sequence ID" value="KAF4717047.1"/>
    <property type="molecule type" value="Genomic_DNA"/>
</dbReference>
<dbReference type="PANTHER" id="PTHR22911">
    <property type="entry name" value="ACYL-MALONYL CONDENSING ENZYME-RELATED"/>
    <property type="match status" value="1"/>
</dbReference>
<comment type="caution">
    <text evidence="7">The sequence shown here is derived from an EMBL/GenBank/DDBJ whole genome shotgun (WGS) entry which is preliminary data.</text>
</comment>
<feature type="transmembrane region" description="Helical" evidence="5">
    <location>
        <begin position="32"/>
        <end position="56"/>
    </location>
</feature>
<evidence type="ECO:0000313" key="7">
    <source>
        <dbReference type="EMBL" id="KAF4717047.1"/>
    </source>
</evidence>
<feature type="domain" description="EamA" evidence="6">
    <location>
        <begin position="194"/>
        <end position="326"/>
    </location>
</feature>
<feature type="domain" description="EamA" evidence="6">
    <location>
        <begin position="30"/>
        <end position="166"/>
    </location>
</feature>
<dbReference type="AlphaFoldDB" id="A0A7J6R930"/>
<reference evidence="9 10" key="1">
    <citation type="submission" date="2020-04" db="EMBL/GenBank/DDBJ databases">
        <title>Perkinsus olseni comparative genomics.</title>
        <authorList>
            <person name="Bogema D.R."/>
        </authorList>
    </citation>
    <scope>NUCLEOTIDE SEQUENCE [LARGE SCALE GENOMIC DNA]</scope>
    <source>
        <strain evidence="7">ATCC PRA-205</strain>
        <strain evidence="8 9">ATCC PRA-207</strain>
    </source>
</reference>
<feature type="transmembrane region" description="Helical" evidence="5">
    <location>
        <begin position="62"/>
        <end position="82"/>
    </location>
</feature>
<evidence type="ECO:0000256" key="4">
    <source>
        <dbReference type="ARBA" id="ARBA00023136"/>
    </source>
</evidence>
<proteinExistence type="predicted"/>
<evidence type="ECO:0000313" key="10">
    <source>
        <dbReference type="Proteomes" id="UP000574390"/>
    </source>
</evidence>
<dbReference type="Proteomes" id="UP000574390">
    <property type="component" value="Unassembled WGS sequence"/>
</dbReference>
<sequence length="360" mass="39100">MQGTTGTVPAVTEPLLEGAPNPRGKVQLGKGILLLLISALGFSTMSCLASVVSRWFSSSEIMFTRCLMQLIFSYFVCCGAGISPLPSRKEADNLLGWVILRGIFGALSNWILYYSLSQLPLADSSSLFFTQPMFTLILAPLVINERIAPRQVLAVLVAVCGVFFIARPTWLFGASSAATTAIMHNVDAQIPRWLAIVVCLSGSFIASLVFITVTHIGKRAHWAQLVFSFAAFGTVVATIPLYFQWSPLRMPSSPWPFVMLFLLGCCALLGQSTFNHGMQLCQSAVTSSLVRQTDLVFAFLYQALFLNHPLTWYTLTGGSFVLCGALVDAVPKLVTELKSRGYIGNAGAGRKAECSIFNRS</sequence>
<dbReference type="InterPro" id="IPR037185">
    <property type="entry name" value="EmrE-like"/>
</dbReference>
<feature type="transmembrane region" description="Helical" evidence="5">
    <location>
        <begin position="152"/>
        <end position="173"/>
    </location>
</feature>
<dbReference type="EMBL" id="JABANO010010522">
    <property type="protein sequence ID" value="KAF4745026.1"/>
    <property type="molecule type" value="Genomic_DNA"/>
</dbReference>
<dbReference type="PANTHER" id="PTHR22911:SF6">
    <property type="entry name" value="SOLUTE CARRIER FAMILY 35 MEMBER G1"/>
    <property type="match status" value="1"/>
</dbReference>
<keyword evidence="9" id="KW-1185">Reference proteome</keyword>
<feature type="transmembrane region" description="Helical" evidence="5">
    <location>
        <begin position="94"/>
        <end position="113"/>
    </location>
</feature>
<comment type="subcellular location">
    <subcellularLocation>
        <location evidence="1">Membrane</location>
        <topology evidence="1">Multi-pass membrane protein</topology>
    </subcellularLocation>
</comment>
<accession>A0A7J6R930</accession>
<name>A0A7J6R930_PEROL</name>
<organism evidence="7 10">
    <name type="scientific">Perkinsus olseni</name>
    <name type="common">Perkinsus atlanticus</name>
    <dbReference type="NCBI Taxonomy" id="32597"/>
    <lineage>
        <taxon>Eukaryota</taxon>
        <taxon>Sar</taxon>
        <taxon>Alveolata</taxon>
        <taxon>Perkinsozoa</taxon>
        <taxon>Perkinsea</taxon>
        <taxon>Perkinsida</taxon>
        <taxon>Perkinsidae</taxon>
        <taxon>Perkinsus</taxon>
    </lineage>
</organism>